<dbReference type="Pfam" id="PF01189">
    <property type="entry name" value="Methyltr_RsmB-F"/>
    <property type="match status" value="1"/>
</dbReference>
<feature type="active site" description="Nucleophile" evidence="5">
    <location>
        <position position="347"/>
    </location>
</feature>
<dbReference type="InterPro" id="IPR054728">
    <property type="entry name" value="RsmB-like_ferredoxin"/>
</dbReference>
<evidence type="ECO:0000256" key="4">
    <source>
        <dbReference type="ARBA" id="ARBA00022884"/>
    </source>
</evidence>
<dbReference type="Gene3D" id="3.40.50.150">
    <property type="entry name" value="Vaccinia Virus protein VP39"/>
    <property type="match status" value="1"/>
</dbReference>
<accession>A0A2W5N3H2</accession>
<dbReference type="SUPFAM" id="SSF53335">
    <property type="entry name" value="S-adenosyl-L-methionine-dependent methyltransferases"/>
    <property type="match status" value="1"/>
</dbReference>
<dbReference type="InterPro" id="IPR029063">
    <property type="entry name" value="SAM-dependent_MTases_sf"/>
</dbReference>
<keyword evidence="2 5" id="KW-0808">Transferase</keyword>
<proteinExistence type="inferred from homology"/>
<dbReference type="InterPro" id="IPR049560">
    <property type="entry name" value="MeTrfase_RsmB-F_NOP2_cat"/>
</dbReference>
<dbReference type="AlphaFoldDB" id="A0A2W5N3H2"/>
<dbReference type="Proteomes" id="UP000249185">
    <property type="component" value="Unassembled WGS sequence"/>
</dbReference>
<name>A0A2W5N3H2_RHOSU</name>
<comment type="similarity">
    <text evidence="5">Belongs to the class I-like SAM-binding methyltransferase superfamily. RsmB/NOP family.</text>
</comment>
<dbReference type="GO" id="GO:0001510">
    <property type="term" value="P:RNA methylation"/>
    <property type="evidence" value="ECO:0007669"/>
    <property type="project" value="InterPro"/>
</dbReference>
<evidence type="ECO:0000256" key="2">
    <source>
        <dbReference type="ARBA" id="ARBA00022679"/>
    </source>
</evidence>
<feature type="binding site" evidence="5">
    <location>
        <position position="253"/>
    </location>
    <ligand>
        <name>S-adenosyl-L-methionine</name>
        <dbReference type="ChEBI" id="CHEBI:59789"/>
    </ligand>
</feature>
<evidence type="ECO:0000313" key="7">
    <source>
        <dbReference type="EMBL" id="PZQ47936.1"/>
    </source>
</evidence>
<protein>
    <submittedName>
        <fullName evidence="7">SAM-dependent methyltransferase</fullName>
    </submittedName>
</protein>
<sequence length="394" mass="41940">MTPGARLAAAMDLLDAILAGEPAERVLTRWARGSRFAGSKDRAAVRDLVFDGLRRRRSLGWLGGGDTGRALGLALAAEAGELDALCTGEGYDPAPPTASERASLVGDLDRAPDPVRYDYPDFLDADLRAALGPDFAEVLAAMRRRAPVDLRVNTLRSNADAATVVLARDGIRVASQPLAGHALRVLENPRAVAASRAYSQGMVELQDVSSQYVAETAGAEPGMTVLDYCAGGGGKTLALAAAMKGRGRLMAWDANPRRMADLPDRARRAGAEITILGAAELDRLGPVCDLVMVDAPCSGTGAWRRKPEGKWRLTPGELASYPPLQDQILDAAATRVRPGGLLVYATCSLLRAENEERGAAFLARHPDWATLDDRRLSPVDGGDGFYMARFRAPV</sequence>
<evidence type="ECO:0000256" key="3">
    <source>
        <dbReference type="ARBA" id="ARBA00022691"/>
    </source>
</evidence>
<evidence type="ECO:0000256" key="5">
    <source>
        <dbReference type="PROSITE-ProRule" id="PRU01023"/>
    </source>
</evidence>
<feature type="domain" description="SAM-dependent MTase RsmB/NOP-type" evidence="6">
    <location>
        <begin position="138"/>
        <end position="394"/>
    </location>
</feature>
<comment type="caution">
    <text evidence="7">The sequence shown here is derived from an EMBL/GenBank/DDBJ whole genome shotgun (WGS) entry which is preliminary data.</text>
</comment>
<gene>
    <name evidence="7" type="ORF">DI556_15680</name>
</gene>
<keyword evidence="3 5" id="KW-0949">S-adenosyl-L-methionine</keyword>
<dbReference type="GO" id="GO:0003723">
    <property type="term" value="F:RNA binding"/>
    <property type="evidence" value="ECO:0007669"/>
    <property type="project" value="UniProtKB-UniRule"/>
</dbReference>
<dbReference type="InterPro" id="IPR001678">
    <property type="entry name" value="MeTrfase_RsmB-F_NOP2_dom"/>
</dbReference>
<comment type="caution">
    <text evidence="5">Lacks conserved residue(s) required for the propagation of feature annotation.</text>
</comment>
<evidence type="ECO:0000313" key="8">
    <source>
        <dbReference type="Proteomes" id="UP000249185"/>
    </source>
</evidence>
<evidence type="ECO:0000259" key="6">
    <source>
        <dbReference type="PROSITE" id="PS51686"/>
    </source>
</evidence>
<evidence type="ECO:0000256" key="1">
    <source>
        <dbReference type="ARBA" id="ARBA00022603"/>
    </source>
</evidence>
<keyword evidence="4 5" id="KW-0694">RNA-binding</keyword>
<dbReference type="PRINTS" id="PR02008">
    <property type="entry name" value="RCMTFAMILY"/>
</dbReference>
<dbReference type="InterPro" id="IPR023267">
    <property type="entry name" value="RCMT"/>
</dbReference>
<dbReference type="PANTHER" id="PTHR22807">
    <property type="entry name" value="NOP2 YEAST -RELATED NOL1/NOP2/FMU SUN DOMAIN-CONTAINING"/>
    <property type="match status" value="1"/>
</dbReference>
<dbReference type="Pfam" id="PF22458">
    <property type="entry name" value="RsmF-B_ferredox"/>
    <property type="match status" value="1"/>
</dbReference>
<dbReference type="PANTHER" id="PTHR22807:SF53">
    <property type="entry name" value="RIBOSOMAL RNA SMALL SUBUNIT METHYLTRANSFERASE B-RELATED"/>
    <property type="match status" value="1"/>
</dbReference>
<keyword evidence="1 5" id="KW-0489">Methyltransferase</keyword>
<dbReference type="PROSITE" id="PS51686">
    <property type="entry name" value="SAM_MT_RSMB_NOP"/>
    <property type="match status" value="1"/>
</dbReference>
<feature type="binding site" evidence="5">
    <location>
        <position position="294"/>
    </location>
    <ligand>
        <name>S-adenosyl-L-methionine</name>
        <dbReference type="ChEBI" id="CHEBI:59789"/>
    </ligand>
</feature>
<reference evidence="7 8" key="1">
    <citation type="submission" date="2017-08" db="EMBL/GenBank/DDBJ databases">
        <title>Infants hospitalized years apart are colonized by the same room-sourced microbial strains.</title>
        <authorList>
            <person name="Brooks B."/>
            <person name="Olm M.R."/>
            <person name="Firek B.A."/>
            <person name="Baker R."/>
            <person name="Thomas B.C."/>
            <person name="Morowitz M.J."/>
            <person name="Banfield J.F."/>
        </authorList>
    </citation>
    <scope>NUCLEOTIDE SEQUENCE [LARGE SCALE GENOMIC DNA]</scope>
    <source>
        <strain evidence="7">S2_005_002_R2_34</strain>
    </source>
</reference>
<dbReference type="EMBL" id="QFPW01000014">
    <property type="protein sequence ID" value="PZQ47936.1"/>
    <property type="molecule type" value="Genomic_DNA"/>
</dbReference>
<dbReference type="GO" id="GO:0008173">
    <property type="term" value="F:RNA methyltransferase activity"/>
    <property type="evidence" value="ECO:0007669"/>
    <property type="project" value="InterPro"/>
</dbReference>
<organism evidence="7 8">
    <name type="scientific">Rhodovulum sulfidophilum</name>
    <name type="common">Rhodobacter sulfidophilus</name>
    <dbReference type="NCBI Taxonomy" id="35806"/>
    <lineage>
        <taxon>Bacteria</taxon>
        <taxon>Pseudomonadati</taxon>
        <taxon>Pseudomonadota</taxon>
        <taxon>Alphaproteobacteria</taxon>
        <taxon>Rhodobacterales</taxon>
        <taxon>Paracoccaceae</taxon>
        <taxon>Rhodovulum</taxon>
    </lineage>
</organism>